<dbReference type="SUPFAM" id="SSF110738">
    <property type="entry name" value="Glycerate kinase I"/>
    <property type="match status" value="1"/>
</dbReference>
<dbReference type="Proteomes" id="UP001595616">
    <property type="component" value="Unassembled WGS sequence"/>
</dbReference>
<dbReference type="Pfam" id="PF02595">
    <property type="entry name" value="Gly_kinase"/>
    <property type="match status" value="1"/>
</dbReference>
<organism evidence="5 6">
    <name type="scientific">Lacihabitans lacunae</name>
    <dbReference type="NCBI Taxonomy" id="1028214"/>
    <lineage>
        <taxon>Bacteria</taxon>
        <taxon>Pseudomonadati</taxon>
        <taxon>Bacteroidota</taxon>
        <taxon>Cytophagia</taxon>
        <taxon>Cytophagales</taxon>
        <taxon>Leadbetterellaceae</taxon>
        <taxon>Lacihabitans</taxon>
    </lineage>
</organism>
<sequence>MNILIASDKFKDACSAEQVGQSLQTGIKKTFPEANITVLPLADGGEGTLEALATSLNATWIETETKDPLFRKINATYLYQEAESRAIIEMSRASGFELLEAHERNCMFTSSLGTGLQIVDAIKKGAKEVVLTVGGTATNDAALGIAFALGVQFLDMDGKSLCPTGENLVKVYSIDFSNSIFNKSTCKFKIATDVENPFYGPKGAAFVFAAQKGAGDKEIEHLDAGLKNICSIFEKQGLPSPALVKGSGAGGGVSGGLYAMFGAEIFSAADWVLELNSIDKILKNTDVLITGEGKVDSQTWDGKLIARLLHLAHKNQTKSVIMCGTLADIEQIPTDMGIVHVSSIIHKPMSLAQALADTKKLLIEHGMLLGHYLKNNVK</sequence>
<dbReference type="InterPro" id="IPR018193">
    <property type="entry name" value="Glyc_kinase_flavodox-like_fold"/>
</dbReference>
<keyword evidence="2 4" id="KW-0808">Transferase</keyword>
<evidence type="ECO:0000313" key="5">
    <source>
        <dbReference type="EMBL" id="MFC3809505.1"/>
    </source>
</evidence>
<keyword evidence="6" id="KW-1185">Reference proteome</keyword>
<dbReference type="InterPro" id="IPR004381">
    <property type="entry name" value="Glycerate_kinase"/>
</dbReference>
<dbReference type="InterPro" id="IPR018197">
    <property type="entry name" value="Glycerate_kinase_RE-like"/>
</dbReference>
<comment type="similarity">
    <text evidence="1 4">Belongs to the glycerate kinase type-1 family.</text>
</comment>
<dbReference type="PANTHER" id="PTHR21599:SF0">
    <property type="entry name" value="GLYCERATE KINASE"/>
    <property type="match status" value="1"/>
</dbReference>
<evidence type="ECO:0000256" key="2">
    <source>
        <dbReference type="ARBA" id="ARBA00022679"/>
    </source>
</evidence>
<evidence type="ECO:0000313" key="6">
    <source>
        <dbReference type="Proteomes" id="UP001595616"/>
    </source>
</evidence>
<dbReference type="GO" id="GO:0016301">
    <property type="term" value="F:kinase activity"/>
    <property type="evidence" value="ECO:0007669"/>
    <property type="project" value="UniProtKB-KW"/>
</dbReference>
<dbReference type="RefSeq" id="WP_379834660.1">
    <property type="nucleotide sequence ID" value="NZ_JBHRYQ010000001.1"/>
</dbReference>
<evidence type="ECO:0000256" key="1">
    <source>
        <dbReference type="ARBA" id="ARBA00006284"/>
    </source>
</evidence>
<dbReference type="NCBIfam" id="TIGR00045">
    <property type="entry name" value="glycerate kinase"/>
    <property type="match status" value="1"/>
</dbReference>
<dbReference type="InterPro" id="IPR036129">
    <property type="entry name" value="Glycerate_kinase_sf"/>
</dbReference>
<reference evidence="6" key="1">
    <citation type="journal article" date="2019" name="Int. J. Syst. Evol. Microbiol.">
        <title>The Global Catalogue of Microorganisms (GCM) 10K type strain sequencing project: providing services to taxonomists for standard genome sequencing and annotation.</title>
        <authorList>
            <consortium name="The Broad Institute Genomics Platform"/>
            <consortium name="The Broad Institute Genome Sequencing Center for Infectious Disease"/>
            <person name="Wu L."/>
            <person name="Ma J."/>
        </authorList>
    </citation>
    <scope>NUCLEOTIDE SEQUENCE [LARGE SCALE GENOMIC DNA]</scope>
    <source>
        <strain evidence="6">CECT 7956</strain>
    </source>
</reference>
<dbReference type="Gene3D" id="3.40.50.10350">
    <property type="entry name" value="Glycerate kinase, domain 1"/>
    <property type="match status" value="1"/>
</dbReference>
<dbReference type="Gene3D" id="3.90.1510.10">
    <property type="entry name" value="Glycerate kinase, domain 2"/>
    <property type="match status" value="1"/>
</dbReference>
<dbReference type="EMBL" id="JBHRYQ010000001">
    <property type="protein sequence ID" value="MFC3809505.1"/>
    <property type="molecule type" value="Genomic_DNA"/>
</dbReference>
<evidence type="ECO:0000256" key="3">
    <source>
        <dbReference type="ARBA" id="ARBA00022777"/>
    </source>
</evidence>
<protein>
    <submittedName>
        <fullName evidence="5">Glycerate kinase</fullName>
    </submittedName>
</protein>
<name>A0ABV7YR33_9BACT</name>
<dbReference type="PANTHER" id="PTHR21599">
    <property type="entry name" value="GLYCERATE KINASE"/>
    <property type="match status" value="1"/>
</dbReference>
<evidence type="ECO:0000256" key="4">
    <source>
        <dbReference type="PIRNR" id="PIRNR006078"/>
    </source>
</evidence>
<accession>A0ABV7YR33</accession>
<dbReference type="PIRSF" id="PIRSF006078">
    <property type="entry name" value="GlxK"/>
    <property type="match status" value="1"/>
</dbReference>
<gene>
    <name evidence="5" type="ORF">ACFOOI_02470</name>
</gene>
<proteinExistence type="inferred from homology"/>
<comment type="caution">
    <text evidence="5">The sequence shown here is derived from an EMBL/GenBank/DDBJ whole genome shotgun (WGS) entry which is preliminary data.</text>
</comment>
<keyword evidence="3 4" id="KW-0418">Kinase</keyword>